<evidence type="ECO:0000313" key="7">
    <source>
        <dbReference type="EMBL" id="AEK29628.1"/>
    </source>
</evidence>
<protein>
    <submittedName>
        <fullName evidence="7">Phage infection protein</fullName>
    </submittedName>
</protein>
<dbReference type="PANTHER" id="PTHR43077">
    <property type="entry name" value="TRANSPORT PERMEASE YVFS-RELATED"/>
    <property type="match status" value="1"/>
</dbReference>
<dbReference type="RefSeq" id="WP_004218481.1">
    <property type="nucleotide sequence ID" value="NC_017215.1"/>
</dbReference>
<dbReference type="InterPro" id="IPR017501">
    <property type="entry name" value="Phage_infect_YhgE_C"/>
</dbReference>
<dbReference type="KEGG" id="bnm:BALAC2494_00943"/>
<dbReference type="GO" id="GO:0140359">
    <property type="term" value="F:ABC-type transporter activity"/>
    <property type="evidence" value="ECO:0007669"/>
    <property type="project" value="InterPro"/>
</dbReference>
<evidence type="ECO:0000256" key="3">
    <source>
        <dbReference type="ARBA" id="ARBA00022989"/>
    </source>
</evidence>
<dbReference type="InterPro" id="IPR013525">
    <property type="entry name" value="ABC2_TM"/>
</dbReference>
<feature type="transmembrane region" description="Helical" evidence="5">
    <location>
        <begin position="605"/>
        <end position="626"/>
    </location>
</feature>
<comment type="subcellular location">
    <subcellularLocation>
        <location evidence="1">Membrane</location>
        <topology evidence="1">Multi-pass membrane protein</topology>
    </subcellularLocation>
</comment>
<feature type="domain" description="ABC-2 type transporter transmembrane" evidence="6">
    <location>
        <begin position="27"/>
        <end position="188"/>
    </location>
</feature>
<organism evidence="7 8">
    <name type="scientific">Bifidobacterium animalis subsp. lactis CNCM I-2494</name>
    <dbReference type="NCBI Taxonomy" id="1042403"/>
    <lineage>
        <taxon>Bacteria</taxon>
        <taxon>Bacillati</taxon>
        <taxon>Actinomycetota</taxon>
        <taxon>Actinomycetes</taxon>
        <taxon>Bifidobacteriales</taxon>
        <taxon>Bifidobacteriaceae</taxon>
        <taxon>Bifidobacterium</taxon>
    </lineage>
</organism>
<evidence type="ECO:0000256" key="2">
    <source>
        <dbReference type="ARBA" id="ARBA00022692"/>
    </source>
</evidence>
<evidence type="ECO:0000256" key="4">
    <source>
        <dbReference type="ARBA" id="ARBA00023136"/>
    </source>
</evidence>
<reference evidence="7 8" key="1">
    <citation type="journal article" date="2011" name="J. Bacteriol.">
        <title>Genome Sequence of the Probiotic Strain Bifidobacterium animalis subsp. lactis CNCM I-2494.</title>
        <authorList>
            <person name="Chervaux C."/>
            <person name="Grimaldi C."/>
            <person name="Bolotin A."/>
            <person name="Quinquis B."/>
            <person name="Legrain-Raspaud S."/>
            <person name="van Hylckama Vlieg J.E."/>
            <person name="Denariaz G."/>
            <person name="Smokvina T."/>
        </authorList>
    </citation>
    <scope>NUCLEOTIDE SEQUENCE [LARGE SCALE GENOMIC DNA]</scope>
    <source>
        <strain evidence="7 8">CNCM I-2494</strain>
    </source>
</reference>
<feature type="transmembrane region" description="Helical" evidence="5">
    <location>
        <begin position="697"/>
        <end position="721"/>
    </location>
</feature>
<dbReference type="NCBIfam" id="TIGR03061">
    <property type="entry name" value="pip_yhgE_Nterm"/>
    <property type="match status" value="1"/>
</dbReference>
<feature type="transmembrane region" description="Helical" evidence="5">
    <location>
        <begin position="575"/>
        <end position="599"/>
    </location>
</feature>
<gene>
    <name evidence="7" type="ORF">BALAC2494_00943</name>
</gene>
<dbReference type="InterPro" id="IPR017500">
    <property type="entry name" value="Phage_infect_YhgE_N"/>
</dbReference>
<dbReference type="Proteomes" id="UP000008394">
    <property type="component" value="Chromosome"/>
</dbReference>
<evidence type="ECO:0000256" key="1">
    <source>
        <dbReference type="ARBA" id="ARBA00004141"/>
    </source>
</evidence>
<keyword evidence="4 5" id="KW-0472">Membrane</keyword>
<evidence type="ECO:0000256" key="5">
    <source>
        <dbReference type="SAM" id="Phobius"/>
    </source>
</evidence>
<evidence type="ECO:0000259" key="6">
    <source>
        <dbReference type="Pfam" id="PF12698"/>
    </source>
</evidence>
<evidence type="ECO:0000313" key="8">
    <source>
        <dbReference type="Proteomes" id="UP000008394"/>
    </source>
</evidence>
<dbReference type="GeneID" id="29696416"/>
<feature type="transmembrane region" description="Helical" evidence="5">
    <location>
        <begin position="20"/>
        <end position="40"/>
    </location>
</feature>
<dbReference type="Pfam" id="PF12698">
    <property type="entry name" value="ABC2_membrane_3"/>
    <property type="match status" value="2"/>
</dbReference>
<dbReference type="SUPFAM" id="SSF58104">
    <property type="entry name" value="Methyl-accepting chemotaxis protein (MCP) signaling domain"/>
    <property type="match status" value="1"/>
</dbReference>
<feature type="transmembrane region" description="Helical" evidence="5">
    <location>
        <begin position="638"/>
        <end position="661"/>
    </location>
</feature>
<proteinExistence type="predicted"/>
<keyword evidence="2 5" id="KW-0812">Transmembrane</keyword>
<dbReference type="EMBL" id="CP002915">
    <property type="protein sequence ID" value="AEK29628.1"/>
    <property type="molecule type" value="Genomic_DNA"/>
</dbReference>
<dbReference type="AlphaFoldDB" id="A0A806FP87"/>
<sequence length="732" mass="78787">MSMLAKIFADDVRHLTSNIVSIIITIGLIVIPGLFTWFNVAACWDPFANTKNLQFAIANDDEGYKGDLLPMRINIGEQVVDTLRANSQLDWTFTKSSAEAIDGTKSGKYYAAVVIPKNFSKNMMTFFTDDAYHATLDYYNNEKLNALAPKVTGQGADTIAATINQTFSKTLTDTALNLASSMLDMLDKPEYQQRLKSFNGNIADLAGMLNDSAAVLRTYSSLTDSAKTLLASSNKLIADARASAKTGVDDLSAAKTGVSDLSGALGTSVNALGTAIDTSKTSLGSLNDRVDELFSAVDKQAGDTSAAINNLAGNVRTEATAYATTRGRLQELLDKSDNLGPVAKSAVQAFINRIGAVADDLNQTADRLTTAANDVDSKVGSSKETRQEIKDLAGKAQSSVSSISKDFDETIKPDLTAMTNAFSDAANSLNGTVSTLDSSLDSLSGTASDANKQLDSVHELIDNAATQLTDAAKELTNFNTQFAKALDTGNMGTIKKLLSGNTATLSTALSTPVELKRVALFPVDTFGAALTPFYTFLPLWVGALLLVVTLKIGISRKRQRELGNPKPWQIFLGHYGVFVSIALLQSTFSCAGTLLFLRVQVVHPWLFMLVGWFSSIVYSFFTYTLVSTFANVGKAIGVLFLVMQISGSNAAYPLSILPHFISDISPWLPVSYSVTAMRGAIAGIYENDYWIAMGKLALFLVPLLFIGLVLRHALLGFNHWYEARVERTKLLG</sequence>
<keyword evidence="3 5" id="KW-1133">Transmembrane helix</keyword>
<dbReference type="Gene3D" id="3.40.1710.10">
    <property type="entry name" value="abc type-2 transporter like domain"/>
    <property type="match status" value="1"/>
</dbReference>
<dbReference type="GO" id="GO:0016020">
    <property type="term" value="C:membrane"/>
    <property type="evidence" value="ECO:0007669"/>
    <property type="project" value="UniProtKB-SubCell"/>
</dbReference>
<feature type="transmembrane region" description="Helical" evidence="5">
    <location>
        <begin position="533"/>
        <end position="554"/>
    </location>
</feature>
<name>A0A806FP87_BIFAN</name>
<feature type="domain" description="ABC-2 type transporter transmembrane" evidence="6">
    <location>
        <begin position="352"/>
        <end position="707"/>
    </location>
</feature>
<dbReference type="InterPro" id="IPR051328">
    <property type="entry name" value="T7SS_ABC-Transporter"/>
</dbReference>
<dbReference type="PANTHER" id="PTHR43077:SF10">
    <property type="entry name" value="TRANSPORT PERMEASE PROTEIN"/>
    <property type="match status" value="1"/>
</dbReference>
<dbReference type="NCBIfam" id="TIGR03062">
    <property type="entry name" value="pip_yhgE_Cterm"/>
    <property type="match status" value="1"/>
</dbReference>
<accession>A0A806FP87</accession>